<dbReference type="Proteomes" id="UP000386847">
    <property type="component" value="Chromosome"/>
</dbReference>
<dbReference type="Gene3D" id="1.25.40.10">
    <property type="entry name" value="Tetratricopeptide repeat domain"/>
    <property type="match status" value="1"/>
</dbReference>
<name>A0A5Q2F6P9_9ACTN</name>
<feature type="domain" description="Novel STAND NTPase 1" evidence="3">
    <location>
        <begin position="11"/>
        <end position="147"/>
    </location>
</feature>
<dbReference type="SUPFAM" id="SSF48452">
    <property type="entry name" value="TPR-like"/>
    <property type="match status" value="1"/>
</dbReference>
<dbReference type="Gene3D" id="3.40.50.300">
    <property type="entry name" value="P-loop containing nucleotide triphosphate hydrolases"/>
    <property type="match status" value="1"/>
</dbReference>
<dbReference type="Pfam" id="PF20703">
    <property type="entry name" value="nSTAND1"/>
    <property type="match status" value="1"/>
</dbReference>
<feature type="domain" description="Winged helix-turn-helix" evidence="4">
    <location>
        <begin position="261"/>
        <end position="336"/>
    </location>
</feature>
<dbReference type="InterPro" id="IPR058852">
    <property type="entry name" value="HTH_77"/>
</dbReference>
<dbReference type="AlphaFoldDB" id="A0A5Q2F6P9"/>
<dbReference type="Gene3D" id="1.10.10.10">
    <property type="entry name" value="Winged helix-like DNA-binding domain superfamily/Winged helix DNA-binding domain"/>
    <property type="match status" value="1"/>
</dbReference>
<evidence type="ECO:0000313" key="6">
    <source>
        <dbReference type="Proteomes" id="UP000386847"/>
    </source>
</evidence>
<dbReference type="InterPro" id="IPR000792">
    <property type="entry name" value="Tscrpt_reg_LuxR_C"/>
</dbReference>
<dbReference type="SUPFAM" id="SSF52540">
    <property type="entry name" value="P-loop containing nucleoside triphosphate hydrolases"/>
    <property type="match status" value="1"/>
</dbReference>
<dbReference type="InterPro" id="IPR049052">
    <property type="entry name" value="nSTAND1"/>
</dbReference>
<dbReference type="PANTHER" id="PTHR47691:SF3">
    <property type="entry name" value="HTH-TYPE TRANSCRIPTIONAL REGULATOR RV0890C-RELATED"/>
    <property type="match status" value="1"/>
</dbReference>
<feature type="domain" description="HTH luxR-type" evidence="2">
    <location>
        <begin position="691"/>
        <end position="719"/>
    </location>
</feature>
<accession>A0A5Q2F6P9</accession>
<evidence type="ECO:0000256" key="1">
    <source>
        <dbReference type="SAM" id="MobiDB-lite"/>
    </source>
</evidence>
<dbReference type="EMBL" id="CP045725">
    <property type="protein sequence ID" value="QGF22660.1"/>
    <property type="molecule type" value="Genomic_DNA"/>
</dbReference>
<organism evidence="5 6">
    <name type="scientific">Raineyella fluvialis</name>
    <dbReference type="NCBI Taxonomy" id="2662261"/>
    <lineage>
        <taxon>Bacteria</taxon>
        <taxon>Bacillati</taxon>
        <taxon>Actinomycetota</taxon>
        <taxon>Actinomycetes</taxon>
        <taxon>Propionibacteriales</taxon>
        <taxon>Propionibacteriaceae</taxon>
        <taxon>Raineyella</taxon>
    </lineage>
</organism>
<dbReference type="GO" id="GO:0006355">
    <property type="term" value="P:regulation of DNA-templated transcription"/>
    <property type="evidence" value="ECO:0007669"/>
    <property type="project" value="InterPro"/>
</dbReference>
<evidence type="ECO:0000313" key="5">
    <source>
        <dbReference type="EMBL" id="QGF22660.1"/>
    </source>
</evidence>
<dbReference type="RefSeq" id="WP_153571189.1">
    <property type="nucleotide sequence ID" value="NZ_CP045725.1"/>
</dbReference>
<dbReference type="InterPro" id="IPR016032">
    <property type="entry name" value="Sig_transdc_resp-reg_C-effctor"/>
</dbReference>
<proteinExistence type="predicted"/>
<dbReference type="Pfam" id="PF00196">
    <property type="entry name" value="GerE"/>
    <property type="match status" value="1"/>
</dbReference>
<protein>
    <submittedName>
        <fullName evidence="5">LuxR family transcriptional regulator</fullName>
    </submittedName>
</protein>
<sequence>MTELLAPRLTSFVGRESDVRAVADLLAGHRLVTISGPGGLGKTSLAGQVLLGESRPIAAIDLATISDGDEVAALVARVLRVAEQSARSAQDQVIGHLGERAQVLYVDNCEHVRDAVRDLVVAVLRACPNVAVLATSTVRLDVPGECLYDLAPLAVPDDSGGVDELLGSPSVRLLVDRARQLVPEFTVTAASVDDVRHLCRRLDGIPLAIELAALRLRVLSVADLNRRLDDRFAVLTGGSAQGPERHRTLRALVDWSYERCSDEERTLWARLSVFPGSFRLEAVEAVGAYGDLARERVLDVLAGLVERSIVVVERVGEQVRYRQLATLRDYGAALLAQRGETEATMAYLLDFCMTRSREMVEDWCGPEQAESLAIWRLEHPTLLAAFAWALARPAMVDAAAELFSLLRYHWIAGGQLSDGRRWADRILGLAGLSPARRGHVLAVASWVCLIQGDRDVAARHLTEAQDLAARAADPVLHAYLDSYGALLQMFGGELEQAVAGYLRCIPVFLDAGEQAAAQTALFQLAMAQTYLGRHGEALDTCRREMAIGLPRGELWDRAYAEWVTGVCEWHLGRFDRAEQAAAEALRIQRSFEDGICIALVLLLIAWIRGKQARPDEAGRAAAAAEQVWALLGTRVEAFGPHLAAEAARWTPAVRPDDRRPASSKLAAVRLGLDLLAGDADPTAAPVAIAGLSPRENEVYRRLLEGQSNKAIAEDLVVSPGRWRATSSGSSPSWACPPAPRCRPGTATTRAPGRRARCRRTRSRAGVMA</sequence>
<keyword evidence="6" id="KW-1185">Reference proteome</keyword>
<evidence type="ECO:0000259" key="2">
    <source>
        <dbReference type="Pfam" id="PF00196"/>
    </source>
</evidence>
<gene>
    <name evidence="5" type="ORF">Rai3103_02035</name>
</gene>
<evidence type="ECO:0000259" key="4">
    <source>
        <dbReference type="Pfam" id="PF25872"/>
    </source>
</evidence>
<dbReference type="InterPro" id="IPR011990">
    <property type="entry name" value="TPR-like_helical_dom_sf"/>
</dbReference>
<dbReference type="GO" id="GO:0003677">
    <property type="term" value="F:DNA binding"/>
    <property type="evidence" value="ECO:0007669"/>
    <property type="project" value="InterPro"/>
</dbReference>
<dbReference type="InterPro" id="IPR036388">
    <property type="entry name" value="WH-like_DNA-bd_sf"/>
</dbReference>
<evidence type="ECO:0000259" key="3">
    <source>
        <dbReference type="Pfam" id="PF20703"/>
    </source>
</evidence>
<feature type="region of interest" description="Disordered" evidence="1">
    <location>
        <begin position="722"/>
        <end position="752"/>
    </location>
</feature>
<dbReference type="PANTHER" id="PTHR47691">
    <property type="entry name" value="REGULATOR-RELATED"/>
    <property type="match status" value="1"/>
</dbReference>
<dbReference type="Pfam" id="PF25872">
    <property type="entry name" value="HTH_77"/>
    <property type="match status" value="1"/>
</dbReference>
<dbReference type="KEGG" id="rain:Rai3103_02035"/>
<dbReference type="InterPro" id="IPR027417">
    <property type="entry name" value="P-loop_NTPase"/>
</dbReference>
<reference evidence="5 6" key="1">
    <citation type="submission" date="2019-10" db="EMBL/GenBank/DDBJ databases">
        <title>Genomic analysis of Raineyella sp. CBA3103.</title>
        <authorList>
            <person name="Roh S.W."/>
        </authorList>
    </citation>
    <scope>NUCLEOTIDE SEQUENCE [LARGE SCALE GENOMIC DNA]</scope>
    <source>
        <strain evidence="5 6">CBA3103</strain>
    </source>
</reference>
<dbReference type="SUPFAM" id="SSF46894">
    <property type="entry name" value="C-terminal effector domain of the bipartite response regulators"/>
    <property type="match status" value="1"/>
</dbReference>